<dbReference type="Proteomes" id="UP000249218">
    <property type="component" value="Unassembled WGS sequence"/>
</dbReference>
<evidence type="ECO:0008006" key="4">
    <source>
        <dbReference type="Google" id="ProtNLM"/>
    </source>
</evidence>
<feature type="transmembrane region" description="Helical" evidence="1">
    <location>
        <begin position="20"/>
        <end position="39"/>
    </location>
</feature>
<feature type="transmembrane region" description="Helical" evidence="1">
    <location>
        <begin position="135"/>
        <end position="158"/>
    </location>
</feature>
<sequence>MTPYSREVLLNNRLDKDVQRILFPFNFFLTMFLSSKYCIRDNYITPSKRKYYVFGLFGICIITAANVHQMYGQIANMDLNKRGLLILIFLHVTQIFNFALSIVLNIIDCHKNVLLIVIIQAIHRSFDFSKSIRNLVFYSWMILLIGLCINVYTIAYGYAILQSWHILSFIHDVLMVVLDIDLIYKIRLLILLTTYLNEWIKNICLKKDDWQQDQANCVNLFATYQNILKAYDVSNELSEIIVSYEVYL</sequence>
<keyword evidence="1" id="KW-0472">Membrane</keyword>
<protein>
    <recommendedName>
        <fullName evidence="4">Gustatory receptor</fullName>
    </recommendedName>
</protein>
<dbReference type="OrthoDB" id="7414613at2759"/>
<gene>
    <name evidence="2" type="primary">HaOG200706</name>
    <name evidence="2" type="ORF">B5X24_HaOG200706</name>
</gene>
<keyword evidence="3" id="KW-1185">Reference proteome</keyword>
<reference evidence="2 3" key="1">
    <citation type="journal article" date="2017" name="BMC Biol.">
        <title>Genomic innovations, transcriptional plasticity and gene loss underlying the evolution and divergence of two highly polyphagous and invasive Helicoverpa pest species.</title>
        <authorList>
            <person name="Pearce S.L."/>
            <person name="Clarke D.F."/>
            <person name="East P.D."/>
            <person name="Elfekih S."/>
            <person name="Gordon K.H."/>
            <person name="Jermiin L.S."/>
            <person name="McGaughran A."/>
            <person name="Oakeshott J.G."/>
            <person name="Papanikolaou A."/>
            <person name="Perera O.P."/>
            <person name="Rane R.V."/>
            <person name="Richards S."/>
            <person name="Tay W.T."/>
            <person name="Walsh T.K."/>
            <person name="Anderson A."/>
            <person name="Anderson C.J."/>
            <person name="Asgari S."/>
            <person name="Board P.G."/>
            <person name="Bretschneider A."/>
            <person name="Campbell P.M."/>
            <person name="Chertemps T."/>
            <person name="Christeller J.T."/>
            <person name="Coppin C.W."/>
            <person name="Downes S.J."/>
            <person name="Duan G."/>
            <person name="Farnsworth C.A."/>
            <person name="Good R.T."/>
            <person name="Han L.B."/>
            <person name="Han Y.C."/>
            <person name="Hatje K."/>
            <person name="Horne I."/>
            <person name="Huang Y.P."/>
            <person name="Hughes D.S."/>
            <person name="Jacquin-Joly E."/>
            <person name="James W."/>
            <person name="Jhangiani S."/>
            <person name="Kollmar M."/>
            <person name="Kuwar S.S."/>
            <person name="Li S."/>
            <person name="Liu N.Y."/>
            <person name="Maibeche M.T."/>
            <person name="Miller J.R."/>
            <person name="Montagne N."/>
            <person name="Perry T."/>
            <person name="Qu J."/>
            <person name="Song S.V."/>
            <person name="Sutton G.G."/>
            <person name="Vogel H."/>
            <person name="Walenz B.P."/>
            <person name="Xu W."/>
            <person name="Zhang H.J."/>
            <person name="Zou Z."/>
            <person name="Batterham P."/>
            <person name="Edwards O.R."/>
            <person name="Feyereisen R."/>
            <person name="Gibbs R.A."/>
            <person name="Heckel D.G."/>
            <person name="McGrath A."/>
            <person name="Robin C."/>
            <person name="Scherer S.E."/>
            <person name="Worley K.C."/>
            <person name="Wu Y.D."/>
        </authorList>
    </citation>
    <scope>NUCLEOTIDE SEQUENCE [LARGE SCALE GENOMIC DNA]</scope>
    <source>
        <strain evidence="2">Harm_GR_Male_#8</strain>
        <tissue evidence="2">Whole organism</tissue>
    </source>
</reference>
<proteinExistence type="predicted"/>
<feature type="transmembrane region" description="Helical" evidence="1">
    <location>
        <begin position="83"/>
        <end position="107"/>
    </location>
</feature>
<evidence type="ECO:0000313" key="2">
    <source>
        <dbReference type="EMBL" id="PZC77057.1"/>
    </source>
</evidence>
<organism evidence="2 3">
    <name type="scientific">Helicoverpa armigera</name>
    <name type="common">Cotton bollworm</name>
    <name type="synonym">Heliothis armigera</name>
    <dbReference type="NCBI Taxonomy" id="29058"/>
    <lineage>
        <taxon>Eukaryota</taxon>
        <taxon>Metazoa</taxon>
        <taxon>Ecdysozoa</taxon>
        <taxon>Arthropoda</taxon>
        <taxon>Hexapoda</taxon>
        <taxon>Insecta</taxon>
        <taxon>Pterygota</taxon>
        <taxon>Neoptera</taxon>
        <taxon>Endopterygota</taxon>
        <taxon>Lepidoptera</taxon>
        <taxon>Glossata</taxon>
        <taxon>Ditrysia</taxon>
        <taxon>Noctuoidea</taxon>
        <taxon>Noctuidae</taxon>
        <taxon>Heliothinae</taxon>
        <taxon>Helicoverpa</taxon>
    </lineage>
</organism>
<feature type="transmembrane region" description="Helical" evidence="1">
    <location>
        <begin position="164"/>
        <end position="184"/>
    </location>
</feature>
<name>A0A2W1BV35_HELAM</name>
<feature type="transmembrane region" description="Helical" evidence="1">
    <location>
        <begin position="51"/>
        <end position="71"/>
    </location>
</feature>
<dbReference type="EMBL" id="KZ149937">
    <property type="protein sequence ID" value="PZC77057.1"/>
    <property type="molecule type" value="Genomic_DNA"/>
</dbReference>
<evidence type="ECO:0000256" key="1">
    <source>
        <dbReference type="SAM" id="Phobius"/>
    </source>
</evidence>
<dbReference type="AlphaFoldDB" id="A0A2W1BV35"/>
<evidence type="ECO:0000313" key="3">
    <source>
        <dbReference type="Proteomes" id="UP000249218"/>
    </source>
</evidence>
<accession>A0A2W1BV35</accession>
<keyword evidence="1" id="KW-0812">Transmembrane</keyword>
<keyword evidence="1" id="KW-1133">Transmembrane helix</keyword>